<feature type="domain" description="Bacterial type II secretion system protein E" evidence="2">
    <location>
        <begin position="194"/>
        <end position="208"/>
    </location>
</feature>
<dbReference type="AlphaFoldDB" id="A0A1H9BNX9"/>
<dbReference type="InterPro" id="IPR050921">
    <property type="entry name" value="T4SS_GSP_E_ATPase"/>
</dbReference>
<comment type="similarity">
    <text evidence="1">Belongs to the GSP E family.</text>
</comment>
<dbReference type="CDD" id="cd01131">
    <property type="entry name" value="PilT"/>
    <property type="match status" value="1"/>
</dbReference>
<dbReference type="Pfam" id="PF00437">
    <property type="entry name" value="T2SSE"/>
    <property type="match status" value="1"/>
</dbReference>
<dbReference type="NCBIfam" id="TIGR01420">
    <property type="entry name" value="pilT_fam"/>
    <property type="match status" value="1"/>
</dbReference>
<dbReference type="STRING" id="867345.SAMN05421693_11022"/>
<dbReference type="PANTHER" id="PTHR30486">
    <property type="entry name" value="TWITCHING MOTILITY PROTEIN PILT"/>
    <property type="match status" value="1"/>
</dbReference>
<keyword evidence="4" id="KW-1185">Reference proteome</keyword>
<dbReference type="InterPro" id="IPR027417">
    <property type="entry name" value="P-loop_NTPase"/>
</dbReference>
<dbReference type="InterPro" id="IPR006321">
    <property type="entry name" value="PilT/PilU"/>
</dbReference>
<name>A0A1H9BNX9_9GAMM</name>
<organism evidence="3 4">
    <name type="scientific">Ectothiorhodospira magna</name>
    <dbReference type="NCBI Taxonomy" id="867345"/>
    <lineage>
        <taxon>Bacteria</taxon>
        <taxon>Pseudomonadati</taxon>
        <taxon>Pseudomonadota</taxon>
        <taxon>Gammaproteobacteria</taxon>
        <taxon>Chromatiales</taxon>
        <taxon>Ectothiorhodospiraceae</taxon>
        <taxon>Ectothiorhodospira</taxon>
    </lineage>
</organism>
<sequence>MARINAFLKLAREQGCSDLHLAVGLPPLLRINGDILPIRFRDLSARELETYVMDILSPAQKQRFSEGDDLDFAYVADEVGRFRTNVFRKSTGIGVTFRQIPTQLPDLDSLGLPPVIKTLIDHHQGMVLVTGSTGTGKSTTLAAIIDYINTHRAVNIISLEDPVEFVHRSKRSQVIQREVGTHVPSYAHGLRHALREDPDVILVGELRDAESILMAMVAAETGHLVLGTLHTTSAAKTIDRILASLPLEQRGQAKTFLSQSLHGVITQVLVKSADGRSRRPVVEVLVVTRAIAKMITSDKVFQIPSQMQTSRTLGMQSMDQALQEAIERNEIDPDDAYQCAVDKKKLQRFVTDSSLLPKIDLAGG</sequence>
<protein>
    <submittedName>
        <fullName evidence="3">Twitching motility protein PilT</fullName>
    </submittedName>
</protein>
<dbReference type="PROSITE" id="PS00662">
    <property type="entry name" value="T2SP_E"/>
    <property type="match status" value="1"/>
</dbReference>
<dbReference type="SUPFAM" id="SSF52540">
    <property type="entry name" value="P-loop containing nucleoside triphosphate hydrolases"/>
    <property type="match status" value="1"/>
</dbReference>
<evidence type="ECO:0000313" key="3">
    <source>
        <dbReference type="EMBL" id="SEP90660.1"/>
    </source>
</evidence>
<dbReference type="SMART" id="SM00382">
    <property type="entry name" value="AAA"/>
    <property type="match status" value="1"/>
</dbReference>
<dbReference type="InterPro" id="IPR003593">
    <property type="entry name" value="AAA+_ATPase"/>
</dbReference>
<accession>A0A1H9BNX9</accession>
<dbReference type="OrthoDB" id="9804785at2"/>
<dbReference type="EMBL" id="FOFO01000010">
    <property type="protein sequence ID" value="SEP90660.1"/>
    <property type="molecule type" value="Genomic_DNA"/>
</dbReference>
<dbReference type="Gene3D" id="3.30.450.90">
    <property type="match status" value="1"/>
</dbReference>
<dbReference type="Gene3D" id="3.40.50.300">
    <property type="entry name" value="P-loop containing nucleotide triphosphate hydrolases"/>
    <property type="match status" value="1"/>
</dbReference>
<dbReference type="Proteomes" id="UP000199496">
    <property type="component" value="Unassembled WGS sequence"/>
</dbReference>
<gene>
    <name evidence="3" type="ORF">SAMN05421693_11022</name>
</gene>
<evidence type="ECO:0000256" key="1">
    <source>
        <dbReference type="ARBA" id="ARBA00006611"/>
    </source>
</evidence>
<dbReference type="GO" id="GO:0016887">
    <property type="term" value="F:ATP hydrolysis activity"/>
    <property type="evidence" value="ECO:0007669"/>
    <property type="project" value="InterPro"/>
</dbReference>
<dbReference type="InterPro" id="IPR001482">
    <property type="entry name" value="T2SS/T4SS_dom"/>
</dbReference>
<evidence type="ECO:0000259" key="2">
    <source>
        <dbReference type="PROSITE" id="PS00662"/>
    </source>
</evidence>
<dbReference type="PANTHER" id="PTHR30486:SF6">
    <property type="entry name" value="TYPE IV PILUS RETRACTATION ATPASE PILT"/>
    <property type="match status" value="1"/>
</dbReference>
<dbReference type="GO" id="GO:0005524">
    <property type="term" value="F:ATP binding"/>
    <property type="evidence" value="ECO:0007669"/>
    <property type="project" value="InterPro"/>
</dbReference>
<dbReference type="RefSeq" id="WP_090205511.1">
    <property type="nucleotide sequence ID" value="NZ_FOFO01000010.1"/>
</dbReference>
<proteinExistence type="inferred from homology"/>
<evidence type="ECO:0000313" key="4">
    <source>
        <dbReference type="Proteomes" id="UP000199496"/>
    </source>
</evidence>
<reference evidence="3 4" key="1">
    <citation type="submission" date="2016-10" db="EMBL/GenBank/DDBJ databases">
        <authorList>
            <person name="de Groot N.N."/>
        </authorList>
    </citation>
    <scope>NUCLEOTIDE SEQUENCE [LARGE SCALE GENOMIC DNA]</scope>
    <source>
        <strain evidence="3 4">B7-7</strain>
    </source>
</reference>